<accession>A0A0R3KPI1</accession>
<name>A0A0R3KPI1_9BRAD</name>
<dbReference type="Proteomes" id="UP000051913">
    <property type="component" value="Unassembled WGS sequence"/>
</dbReference>
<dbReference type="SUPFAM" id="SSF141072">
    <property type="entry name" value="CalX-like"/>
    <property type="match status" value="2"/>
</dbReference>
<dbReference type="STRING" id="1518501.CQ10_30055"/>
<keyword evidence="11" id="KW-1185">Reference proteome</keyword>
<keyword evidence="3" id="KW-0106">Calcium</keyword>
<keyword evidence="2" id="KW-0677">Repeat</keyword>
<dbReference type="NCBIfam" id="NF038117">
    <property type="entry name" value="choice_anch_I"/>
    <property type="match status" value="1"/>
</dbReference>
<feature type="domain" description="Calx-beta" evidence="6">
    <location>
        <begin position="896"/>
        <end position="1008"/>
    </location>
</feature>
<dbReference type="Pfam" id="PF17892">
    <property type="entry name" value="Cadherin_5"/>
    <property type="match status" value="1"/>
</dbReference>
<dbReference type="InterPro" id="IPR018511">
    <property type="entry name" value="Hemolysin-typ_Ca-bd_CS"/>
</dbReference>
<dbReference type="EMBL" id="LLXX01000182">
    <property type="protein sequence ID" value="KRQ97736.1"/>
    <property type="molecule type" value="Genomic_DNA"/>
</dbReference>
<dbReference type="PANTHER" id="PTHR42834:SF1">
    <property type="entry name" value="ENDONUCLEASE_EXONUCLEASE_PHOSPHATASE FAMILY PROTEIN (AFU_ORTHOLOGUE AFUA_3G09210)"/>
    <property type="match status" value="1"/>
</dbReference>
<dbReference type="InterPro" id="IPR006179">
    <property type="entry name" value="5_nucleotidase/apyrase"/>
</dbReference>
<dbReference type="Gene3D" id="2.150.10.10">
    <property type="entry name" value="Serralysin-like metalloprotease, C-terminal"/>
    <property type="match status" value="3"/>
</dbReference>
<dbReference type="Gene3D" id="2.60.40.1220">
    <property type="match status" value="1"/>
</dbReference>
<dbReference type="NCBIfam" id="NF012211">
    <property type="entry name" value="tand_rpt_95"/>
    <property type="match status" value="3"/>
</dbReference>
<dbReference type="InterPro" id="IPR010221">
    <property type="entry name" value="VCBS_dom"/>
</dbReference>
<dbReference type="PROSITE" id="PS00330">
    <property type="entry name" value="HEMOLYSIN_CALCIUM"/>
    <property type="match status" value="4"/>
</dbReference>
<dbReference type="GO" id="GO:0005509">
    <property type="term" value="F:calcium ion binding"/>
    <property type="evidence" value="ECO:0007669"/>
    <property type="project" value="InterPro"/>
</dbReference>
<feature type="domain" description="Choice-of-anchor I" evidence="9">
    <location>
        <begin position="387"/>
        <end position="861"/>
    </location>
</feature>
<feature type="domain" description="Cadherin-like" evidence="8">
    <location>
        <begin position="2750"/>
        <end position="2845"/>
    </location>
</feature>
<dbReference type="RefSeq" id="WP_057854391.1">
    <property type="nucleotide sequence ID" value="NZ_LLXX01000182.1"/>
</dbReference>
<dbReference type="InterPro" id="IPR055188">
    <property type="entry name" value="Choice_anch_I"/>
</dbReference>
<dbReference type="Pfam" id="PF17963">
    <property type="entry name" value="Big_9"/>
    <property type="match status" value="3"/>
</dbReference>
<reference evidence="10 11" key="1">
    <citation type="submission" date="2014-03" db="EMBL/GenBank/DDBJ databases">
        <title>Bradyrhizobium valentinum sp. nov., isolated from effective nodules of Lupinus mariae-josephae, a lupine endemic of basic-lime soils in Eastern Spain.</title>
        <authorList>
            <person name="Duran D."/>
            <person name="Rey L."/>
            <person name="Navarro A."/>
            <person name="Busquets A."/>
            <person name="Imperial J."/>
            <person name="Ruiz-Argueso T."/>
        </authorList>
    </citation>
    <scope>NUCLEOTIDE SEQUENCE [LARGE SCALE GENOMIC DNA]</scope>
    <source>
        <strain evidence="10 11">LmjM3</strain>
    </source>
</reference>
<dbReference type="SUPFAM" id="SSF56219">
    <property type="entry name" value="DNase I-like"/>
    <property type="match status" value="1"/>
</dbReference>
<keyword evidence="1" id="KW-0732">Signal</keyword>
<dbReference type="InterPro" id="IPR029052">
    <property type="entry name" value="Metallo-depent_PP-like"/>
</dbReference>
<evidence type="ECO:0000256" key="1">
    <source>
        <dbReference type="ARBA" id="ARBA00022729"/>
    </source>
</evidence>
<dbReference type="GO" id="GO:0016787">
    <property type="term" value="F:hydrolase activity"/>
    <property type="evidence" value="ECO:0007669"/>
    <property type="project" value="InterPro"/>
</dbReference>
<dbReference type="InterPro" id="IPR041690">
    <property type="entry name" value="Cadherin_5"/>
</dbReference>
<evidence type="ECO:0000256" key="4">
    <source>
        <dbReference type="SAM" id="MobiDB-lite"/>
    </source>
</evidence>
<dbReference type="InterPro" id="IPR003644">
    <property type="entry name" value="Calx_beta"/>
</dbReference>
<dbReference type="GO" id="GO:0016020">
    <property type="term" value="C:membrane"/>
    <property type="evidence" value="ECO:0007669"/>
    <property type="project" value="InterPro"/>
</dbReference>
<sequence length="3316" mass="339394">MALGPGSIAFVGFNADGQDNIAFVVLEPIAAGTAIYFSDNEWDGSAFNTGESYTRWTATADVEAGTVISIDNFTNNASNPISTNRSDLGTVGTVTVSGSSNRGFSNGGETVYAYLAPAATPNLPTVFLAAVASNGFTDATTTGLLTNTGLAAGTTALQLTGGIDLAVFNGLRNNQASFADYLPIINNPANFTQLNNSGDDSLGNIPFSPVSFTTEVGTPPQTVAFATGSVSTHVEGNTGTTAFTFTVQRTGGTTGDVSFSGQLTSAAANAADFNGAAAVPFTFSGTIPAGQASATVIVQINGDTTIEPDESFTLTLQTATNNNAAVSTSLGAQTTAIGTIQNDDAPTGNVIGGITILDQAPSLQGSATTPNATNPVQLVRLDNFTPAAGTNAEVVSFDPSTGRAYVLNTVGNTIDIVAISASGTVSLVSSIDLTVLDGFGGANSVAVKNGVLAVVYASDLPGTNGSVALFGANGALINTVEVGTGPDQIVFNADGSKLLVANEAEPVSITLPGGGSQLVNPEGSVSIINLSGGAANATVSNTISFEGLDGFEAVLKQAGVALLNGQSASADIEPEYITVSPDGTRAYVTLQEVNAVAVIDLTDAGATKPLAILPLGGIDRNLVGNAFDGIDRGGINIQNADVVGLLQPDAIASFAVGGETYFVTANEGDARVGLDDESNLAGVTLDPTAYPNAAALQDNTTGLGRLRVRSDLGDTDGDGDVDQVFAYGGRGISIFKQNADGTITKVRETGGEFEAIIARDFATRFNIDTAEGGAVDNRSDNKGPEPEGVDIGVINGRTYAFVGLERVGGVMVYDITDPANASYVGYRPPLAGEGNAPEMTKFISAADSPTGTALLLTANEGNSSAGFAGAGLTVDAVLPQNYSQEIRIASSSTSVSQVEGDTGTTAFTFTIERTNGTIGAVDVTLQLAAGASNGANAQDFAGVMNLPSNVTVTIPAGQASATVTINVAGDTAFEASENFTATITSATTTQAGVTAAVSATQAIATGTIQNDDVAHIYDVQGAGHRSEFVGQQVTVRGIVTAIDASGTENGGNNPVGYYIQDAVGDGDYRTSDAVFVFLGTGANVTIPSGIVVGAEVQLTATVSEFAGTNQLSVTQLNPVAGTTSVLSTGNALPTAVRVGDVDNLTTGLERKPALVSLGDDDVDIAPPAGTYDPVNQGSDFWESLEGMRVTLEDVRVTSPFHSNFDEQFVTPNVGANPSSNSRGGLTISDTTPGTTQPADKVFDFNPERIQLDDEAGVALPTGLQTGDRLGDVTGVVNYANGQYEINTTEAYGPVTAANLQKETTTIVENLDRIRVATFNVENLAPVGQPVDGVATPASKFAGLADAIVGNLKAPEIIALQEVLDNDGATSSSTTSASQTLSQLIDAIVAAGGPRYVAIDSPPIDNIGGIPNGNQRVAYLYNPEAVSPTARNGLTDIVSDADGVKVQQFASANQIGQGNTDFTATRKSLPMEWSPVGYTDDQGGTFWTVNNHLSSKGGSAPLYTTLLDLPLYADPINGSAQQTGTSNEREGQAETINAFVDGLLTNASATDDRIVVLGDLNDFQFFPVVDLITGQLTRTTASPDGTPSIFAPGTAVLSELISKLPENERYSYNFDGNAQALDHILVSNNLFDSAQFDIVHINSEFIDQLSDHDPSVSSLVMSRSAAIATSGNDVFDQAAYTAKFGVRGSLAGNDTIDGLGGDDRIAGGSGNDAINGGSNGAAGDVAVFTGARSNYTVTVQGGSFVITDNRTGSSDGIDTVSNVERFEFADRTLTAAELTDATGPVLTAATPADNATAVAAGNNIVLTFDEAVAAGTGSIVISNGAGDTRTIAIGDASQVTVSGNTVTINPTADLAAGATYDVTLASGVITDVAGNAFTGLAQNDLDFTVAAPLTYKLQILHASDFEAGLKAIDDAPRFAAIVDRLEDTFANSITLASGDNYIPSPFFNAASDPALASFFPPSIGRADIRILNSIGIEASVIGNHEFDPGPRDVQNLIRPAADPDGAGPLSGYEGTQFAYLAANLNFAGEPDLAPNAQTTPLTEATFGVGASGGRRIAPSTILEENGEKIGVVGVTTPVFEDITTPGGVRIVGPRTLETDADFIALAAIIQPAIDAVIAQGVNKVIIVSQLQELKNEQKLITFLKGVDVVIGGGSNTLLSDSNDVLRPGDVSEGEYAQIITNAEGKNTVLVNTDGNYKYVGRLVLEFDANGDIIPASLDPSINGAYATDDAGLARVYEGSGIDPFAEGSRGDTVRDITTVIDGIITQKDAVTFGRTDVYLEGRRGEVRSQETNLGNLSADANLWYAKSGYDDTVQISIKNGGGIRDSIGSISSEGDGAELPPAANPEVGKEAGEVSQLDIENSLRFNNALSLVTLTPQQLLEALENGVSNPGGIFAQVGGLRFSYDLTRAAGDRVRSVTLVDENEHVIAVIVADGEVVADAPAAIRMVTLSFLIGGANPNAPGGFNRPDGFRFAEYIAANPAFANRVDLSPDNLPADDVAARTGAGRFTDDGFEQDALAEYLAANFSDTPFGQADTDPAQDQRIQNLVANGGNDTVLPIMGTDGEDDLSGTTAKDSIFAKNGDDRVRSLGGDDLVLGGGGDDVIEGGDGNDRLEGGEGNDFVFGDAGNDTVLGGAGDDRLRGNDGNDMLAGGIGNDNVNGGAGSDAYAYKLGDGSDIITEAANTPADTDTLALVDINAADVTFRRFGNDTRIELSNGSVITLKDQRVGGGVEKVTFANGQELDRSGINGAIVNRGPLAVDDTAATVAEDAAAFVIPLADILGNDTDADLDALSITALANIVGGTAEIVVGGIRFTPAANFNGAASFEYTLSDGNGGSDIGKVSFTVTAVNDAPVPTTPVAVQTNEDTQLVGQIAVTDAEGDTLSYAVGTAAQHGTVSVNAQGQYTYTPALNFNGSDSFIIKVSDGIAPPVDVVVNMTVAPVNDAPTATSPVAANTNEDTQLVGQIVASDVDGNALSYQAGTAQHGTVSVNAQGQYIYTPDLNFNGSDSFIIKVSDGIAPPVDAVVNVTVAPVNDAPVTVDDVATVGENQSKAFALTANDSDVEDGVPPTLTAFEVTGVSGINLSNANAQSAFTINQSGQLQFTPGNLFDGLNTGESATVSISYTARDAANAASTGNFTLTVTGETDANVINGTNGSNLLFGTEGVDLVNAGGSTDFVFAQGGDDVVNAGTGNDFVFGGAGKDILRGEAGRDILFGENGNDTLAGGRGNDQLYGGQGNDTFVFQRGDGRDLVFDFQSGAGSDDVIQLDAAAFADFNALMQSGAVSNTQIGTEIEYSDGSSITLVGVNKATLTVDDFRFA</sequence>
<feature type="domain" description="SbsA Ig-like" evidence="7">
    <location>
        <begin position="1779"/>
        <end position="1887"/>
    </location>
</feature>
<dbReference type="PRINTS" id="PR01607">
    <property type="entry name" value="APYRASEFAMLY"/>
</dbReference>
<protein>
    <submittedName>
        <fullName evidence="10">Uncharacterized protein</fullName>
    </submittedName>
</protein>
<dbReference type="InterPro" id="IPR038081">
    <property type="entry name" value="CalX-like_sf"/>
</dbReference>
<comment type="caution">
    <text evidence="10">The sequence shown here is derived from an EMBL/GenBank/DDBJ whole genome shotgun (WGS) entry which is preliminary data.</text>
</comment>
<evidence type="ECO:0000256" key="2">
    <source>
        <dbReference type="ARBA" id="ARBA00022737"/>
    </source>
</evidence>
<organism evidence="10 11">
    <name type="scientific">Bradyrhizobium valentinum</name>
    <dbReference type="NCBI Taxonomy" id="1518501"/>
    <lineage>
        <taxon>Bacteria</taxon>
        <taxon>Pseudomonadati</taxon>
        <taxon>Pseudomonadota</taxon>
        <taxon>Alphaproteobacteria</taxon>
        <taxon>Hyphomicrobiales</taxon>
        <taxon>Nitrobacteraceae</taxon>
        <taxon>Bradyrhizobium</taxon>
    </lineage>
</organism>
<dbReference type="GO" id="GO:0009166">
    <property type="term" value="P:nucleotide catabolic process"/>
    <property type="evidence" value="ECO:0007669"/>
    <property type="project" value="InterPro"/>
</dbReference>
<dbReference type="SUPFAM" id="SSF56300">
    <property type="entry name" value="Metallo-dependent phosphatases"/>
    <property type="match status" value="1"/>
</dbReference>
<feature type="domain" description="Calx-beta" evidence="6">
    <location>
        <begin position="232"/>
        <end position="329"/>
    </location>
</feature>
<evidence type="ECO:0000313" key="11">
    <source>
        <dbReference type="Proteomes" id="UP000051913"/>
    </source>
</evidence>
<dbReference type="SUPFAM" id="SSF63825">
    <property type="entry name" value="YWTD domain"/>
    <property type="match status" value="1"/>
</dbReference>
<dbReference type="Pfam" id="PF03160">
    <property type="entry name" value="Calx-beta"/>
    <property type="match status" value="2"/>
</dbReference>
<evidence type="ECO:0000256" key="3">
    <source>
        <dbReference type="ARBA" id="ARBA00022837"/>
    </source>
</evidence>
<dbReference type="NCBIfam" id="TIGR01965">
    <property type="entry name" value="VCBS_repeat"/>
    <property type="match status" value="3"/>
</dbReference>
<dbReference type="Pfam" id="PF13205">
    <property type="entry name" value="Big_5"/>
    <property type="match status" value="1"/>
</dbReference>
<dbReference type="Pfam" id="PF22494">
    <property type="entry name" value="choice_anch_I"/>
    <property type="match status" value="1"/>
</dbReference>
<gene>
    <name evidence="10" type="ORF">CP49_17915</name>
</gene>
<evidence type="ECO:0000259" key="6">
    <source>
        <dbReference type="Pfam" id="PF03160"/>
    </source>
</evidence>
<dbReference type="GO" id="GO:0007154">
    <property type="term" value="P:cell communication"/>
    <property type="evidence" value="ECO:0007669"/>
    <property type="project" value="InterPro"/>
</dbReference>
<feature type="region of interest" description="Disordered" evidence="4">
    <location>
        <begin position="1208"/>
        <end position="1238"/>
    </location>
</feature>
<dbReference type="PRINTS" id="PR00313">
    <property type="entry name" value="CABNDNGRPT"/>
</dbReference>
<dbReference type="Gene3D" id="3.90.780.10">
    <property type="entry name" value="5'-Nucleotidase, C-terminal domain"/>
    <property type="match status" value="1"/>
</dbReference>
<dbReference type="InterPro" id="IPR008334">
    <property type="entry name" value="5'-Nucleotdase_C"/>
</dbReference>
<evidence type="ECO:0000259" key="9">
    <source>
        <dbReference type="Pfam" id="PF22494"/>
    </source>
</evidence>
<evidence type="ECO:0000259" key="8">
    <source>
        <dbReference type="Pfam" id="PF17892"/>
    </source>
</evidence>
<evidence type="ECO:0000313" key="10">
    <source>
        <dbReference type="EMBL" id="KRQ97736.1"/>
    </source>
</evidence>
<dbReference type="CDD" id="cd04486">
    <property type="entry name" value="YhcR_OBF_like"/>
    <property type="match status" value="1"/>
</dbReference>
<dbReference type="Gene3D" id="2.60.40.3440">
    <property type="match status" value="3"/>
</dbReference>
<dbReference type="InterPro" id="IPR001343">
    <property type="entry name" value="Hemolysn_Ca-bd"/>
</dbReference>
<dbReference type="PANTHER" id="PTHR42834">
    <property type="entry name" value="ENDONUCLEASE/EXONUCLEASE/PHOSPHATASE FAMILY PROTEIN (AFU_ORTHOLOGUE AFUA_3G09210)"/>
    <property type="match status" value="1"/>
</dbReference>
<dbReference type="InterPro" id="IPR036907">
    <property type="entry name" value="5'-Nucleotdase_C_sf"/>
</dbReference>
<evidence type="ECO:0000259" key="5">
    <source>
        <dbReference type="Pfam" id="PF02872"/>
    </source>
</evidence>
<dbReference type="InterPro" id="IPR032812">
    <property type="entry name" value="SbsA_Ig"/>
</dbReference>
<feature type="domain" description="5'-Nucleotidase C-terminal" evidence="5">
    <location>
        <begin position="2272"/>
        <end position="2422"/>
    </location>
</feature>
<dbReference type="Gene3D" id="2.60.40.2030">
    <property type="match status" value="2"/>
</dbReference>
<proteinExistence type="predicted"/>
<dbReference type="SUPFAM" id="SSF51120">
    <property type="entry name" value="beta-Roll"/>
    <property type="match status" value="2"/>
</dbReference>
<evidence type="ECO:0000259" key="7">
    <source>
        <dbReference type="Pfam" id="PF13205"/>
    </source>
</evidence>
<dbReference type="InterPro" id="IPR036691">
    <property type="entry name" value="Endo/exonu/phosph_ase_sf"/>
</dbReference>
<dbReference type="Pfam" id="PF02872">
    <property type="entry name" value="5_nucleotid_C"/>
    <property type="match status" value="1"/>
</dbReference>
<dbReference type="Pfam" id="PF00353">
    <property type="entry name" value="HemolysinCabind"/>
    <property type="match status" value="7"/>
</dbReference>
<dbReference type="InterPro" id="IPR011049">
    <property type="entry name" value="Serralysin-like_metalloprot_C"/>
</dbReference>
<dbReference type="Gene3D" id="3.60.10.10">
    <property type="entry name" value="Endonuclease/exonuclease/phosphatase"/>
    <property type="match status" value="1"/>
</dbReference>
<dbReference type="InterPro" id="IPR014755">
    <property type="entry name" value="Cu-Rt/internalin_Ig-like"/>
</dbReference>
<dbReference type="SUPFAM" id="SSF55816">
    <property type="entry name" value="5'-nucleotidase (syn. UDP-sugar hydrolase), C-terminal domain"/>
    <property type="match status" value="1"/>
</dbReference>
<feature type="compositionally biased region" description="Polar residues" evidence="4">
    <location>
        <begin position="1209"/>
        <end position="1237"/>
    </location>
</feature>
<dbReference type="Gene3D" id="3.60.21.10">
    <property type="match status" value="1"/>
</dbReference>